<gene>
    <name evidence="1" type="ORF">HMPREF0519_1709</name>
</gene>
<protein>
    <submittedName>
        <fullName evidence="1">Uncharacterized protein</fullName>
    </submittedName>
</protein>
<keyword evidence="2" id="KW-1185">Reference proteome</keyword>
<sequence>MFFVSITMTARLVLSNGRFVTANRNLVIVGSTGLQKMIRAN</sequence>
<accession>C0XKE8</accession>
<proteinExistence type="predicted"/>
<dbReference type="AlphaFoldDB" id="C0XKE8"/>
<organism evidence="1 2">
    <name type="scientific">Lentilactobacillus hilgardii (strain ATCC 8290 / DSM 20176 / CCUG 30140 / JCM 1155 / KCTC 3500 / NBRC 15886 / NCIMB 8040 / NRRL B-1843 / 9)</name>
    <dbReference type="NCBI Taxonomy" id="1423757"/>
    <lineage>
        <taxon>Bacteria</taxon>
        <taxon>Bacillati</taxon>
        <taxon>Bacillota</taxon>
        <taxon>Bacilli</taxon>
        <taxon>Lactobacillales</taxon>
        <taxon>Lactobacillaceae</taxon>
        <taxon>Lentilactobacillus</taxon>
    </lineage>
</organism>
<dbReference type="EMBL" id="ACGP01000159">
    <property type="protein sequence ID" value="EEI24140.1"/>
    <property type="molecule type" value="Genomic_DNA"/>
</dbReference>
<comment type="caution">
    <text evidence="1">The sequence shown here is derived from an EMBL/GenBank/DDBJ whole genome shotgun (WGS) entry which is preliminary data.</text>
</comment>
<name>C0XKE8_LENH9</name>
<reference evidence="1 2" key="1">
    <citation type="submission" date="2009-01" db="EMBL/GenBank/DDBJ databases">
        <authorList>
            <person name="Qin X."/>
            <person name="Bachman B."/>
            <person name="Battles P."/>
            <person name="Bell A."/>
            <person name="Bess C."/>
            <person name="Bickham C."/>
            <person name="Chaboub L."/>
            <person name="Chen D."/>
            <person name="Coyle M."/>
            <person name="Deiros D.R."/>
            <person name="Dinh H."/>
            <person name="Forbes L."/>
            <person name="Fowler G."/>
            <person name="Francisco L."/>
            <person name="Fu Q."/>
            <person name="Gubbala S."/>
            <person name="Hale W."/>
            <person name="Han Y."/>
            <person name="Hemphill L."/>
            <person name="Highlander S.K."/>
            <person name="Hirani K."/>
            <person name="Hogues M."/>
            <person name="Jackson L."/>
            <person name="Jakkamsetti A."/>
            <person name="Javaid M."/>
            <person name="Jiang H."/>
            <person name="Korchina V."/>
            <person name="Kovar C."/>
            <person name="Lara F."/>
            <person name="Lee S."/>
            <person name="Mata R."/>
            <person name="Mathew T."/>
            <person name="Moen C."/>
            <person name="Morales K."/>
            <person name="Munidasa M."/>
            <person name="Nazareth L."/>
            <person name="Ngo R."/>
            <person name="Nguyen L."/>
            <person name="Okwuonu G."/>
            <person name="Ongeri F."/>
            <person name="Patil S."/>
            <person name="Petrosino J."/>
            <person name="Pham C."/>
            <person name="Pham P."/>
            <person name="Pu L.-L."/>
            <person name="Puazo M."/>
            <person name="Raj R."/>
            <person name="Reid J."/>
            <person name="Rouhana J."/>
            <person name="Saada N."/>
            <person name="Shang Y."/>
            <person name="Simmons D."/>
            <person name="Thornton R."/>
            <person name="Warren J."/>
            <person name="Weissenberger G."/>
            <person name="Zhang J."/>
            <person name="Zhang L."/>
            <person name="Zhou C."/>
            <person name="Zhu D."/>
            <person name="Muzny D."/>
            <person name="Worley K."/>
            <person name="Gibbs R."/>
        </authorList>
    </citation>
    <scope>NUCLEOTIDE SEQUENCE [LARGE SCALE GENOMIC DNA]</scope>
    <source>
        <strain evidence="2">ATCC 8290 / DSM 20176 / CCUG 30140 / JCM 1155 / KCTC 3500 / NBRC 15886 / NCIMB 8040 / NRRL B-1843 / 9</strain>
    </source>
</reference>
<dbReference type="HOGENOM" id="CLU_3271771_0_0_9"/>
<dbReference type="Proteomes" id="UP000003752">
    <property type="component" value="Unassembled WGS sequence"/>
</dbReference>
<evidence type="ECO:0000313" key="2">
    <source>
        <dbReference type="Proteomes" id="UP000003752"/>
    </source>
</evidence>
<evidence type="ECO:0000313" key="1">
    <source>
        <dbReference type="EMBL" id="EEI24140.1"/>
    </source>
</evidence>